<evidence type="ECO:0000313" key="3">
    <source>
        <dbReference type="EMBL" id="KGX91475.1"/>
    </source>
</evidence>
<gene>
    <name evidence="3" type="ORF">N783_07925</name>
</gene>
<dbReference type="STRING" id="1385511.GCA_000425225_01370"/>
<feature type="transmembrane region" description="Helical" evidence="1">
    <location>
        <begin position="12"/>
        <end position="33"/>
    </location>
</feature>
<proteinExistence type="predicted"/>
<organism evidence="3 4">
    <name type="scientific">Pontibacillus marinus BH030004 = DSM 16465</name>
    <dbReference type="NCBI Taxonomy" id="1385511"/>
    <lineage>
        <taxon>Bacteria</taxon>
        <taxon>Bacillati</taxon>
        <taxon>Bacillota</taxon>
        <taxon>Bacilli</taxon>
        <taxon>Bacillales</taxon>
        <taxon>Bacillaceae</taxon>
        <taxon>Pontibacillus</taxon>
    </lineage>
</organism>
<evidence type="ECO:0000259" key="2">
    <source>
        <dbReference type="Pfam" id="PF09851"/>
    </source>
</evidence>
<evidence type="ECO:0000256" key="1">
    <source>
        <dbReference type="SAM" id="Phobius"/>
    </source>
</evidence>
<dbReference type="AlphaFoldDB" id="A0A0A5GJZ2"/>
<accession>A0A0A5GJZ2</accession>
<dbReference type="eggNOG" id="ENOG5030KYB">
    <property type="taxonomic scope" value="Bacteria"/>
</dbReference>
<keyword evidence="1" id="KW-1133">Transmembrane helix</keyword>
<sequence>MMNGNGMGGFFGGMGITWILIIGILIIIAAIFFNKQSNNSGEKNNQNRSLETLKERLAKGEITEEEYDRLKQKLDEK</sequence>
<evidence type="ECO:0000313" key="4">
    <source>
        <dbReference type="Proteomes" id="UP000030403"/>
    </source>
</evidence>
<keyword evidence="1" id="KW-0472">Membrane</keyword>
<comment type="caution">
    <text evidence="3">The sequence shown here is derived from an EMBL/GenBank/DDBJ whole genome shotgun (WGS) entry which is preliminary data.</text>
</comment>
<name>A0A0A5GJZ2_9BACI</name>
<feature type="domain" description="SHOCT" evidence="2">
    <location>
        <begin position="50"/>
        <end position="74"/>
    </location>
</feature>
<dbReference type="InterPro" id="IPR018649">
    <property type="entry name" value="SHOCT"/>
</dbReference>
<keyword evidence="1" id="KW-0812">Transmembrane</keyword>
<protein>
    <submittedName>
        <fullName evidence="3">Membrane protein</fullName>
    </submittedName>
</protein>
<dbReference type="EMBL" id="AVPF01000002">
    <property type="protein sequence ID" value="KGX91475.1"/>
    <property type="molecule type" value="Genomic_DNA"/>
</dbReference>
<dbReference type="Pfam" id="PF09851">
    <property type="entry name" value="SHOCT"/>
    <property type="match status" value="1"/>
</dbReference>
<keyword evidence="4" id="KW-1185">Reference proteome</keyword>
<dbReference type="OrthoDB" id="48047at2"/>
<dbReference type="Proteomes" id="UP000030403">
    <property type="component" value="Unassembled WGS sequence"/>
</dbReference>
<reference evidence="3 4" key="1">
    <citation type="submission" date="2013-08" db="EMBL/GenBank/DDBJ databases">
        <authorList>
            <person name="Huang J."/>
            <person name="Wang G."/>
        </authorList>
    </citation>
    <scope>NUCLEOTIDE SEQUENCE [LARGE SCALE GENOMIC DNA]</scope>
    <source>
        <strain evidence="3 4">BH030004</strain>
    </source>
</reference>